<gene>
    <name evidence="1" type="ORF">H1B31_03825</name>
</gene>
<accession>A0A7G7VLS6</accession>
<proteinExistence type="predicted"/>
<dbReference type="AlphaFoldDB" id="A0A7G7VLS6"/>
<name>A0A7G7VLS6_9FIRM</name>
<keyword evidence="2" id="KW-1185">Reference proteome</keyword>
<dbReference type="RefSeq" id="WP_185980959.1">
    <property type="nucleotide sequence ID" value="NZ_CP060204.1"/>
</dbReference>
<protein>
    <submittedName>
        <fullName evidence="1">Uncharacterized protein</fullName>
    </submittedName>
</protein>
<dbReference type="EMBL" id="CP060204">
    <property type="protein sequence ID" value="QNH55069.1"/>
    <property type="molecule type" value="Genomic_DNA"/>
</dbReference>
<dbReference type="Proteomes" id="UP000515480">
    <property type="component" value="Chromosome"/>
</dbReference>
<evidence type="ECO:0000313" key="1">
    <source>
        <dbReference type="EMBL" id="QNH55069.1"/>
    </source>
</evidence>
<organism evidence="1 2">
    <name type="scientific">Selenomonas timonae</name>
    <dbReference type="NCBI Taxonomy" id="2754044"/>
    <lineage>
        <taxon>Bacteria</taxon>
        <taxon>Bacillati</taxon>
        <taxon>Bacillota</taxon>
        <taxon>Negativicutes</taxon>
        <taxon>Selenomonadales</taxon>
        <taxon>Selenomonadaceae</taxon>
        <taxon>Selenomonas</taxon>
    </lineage>
</organism>
<sequence length="127" mass="14593">MRGGDTGAMRYTQSEMNRALADSADEIEFLSTVHRQRKPVHIIQLSDGRWVRVEETEESDKSARRHDNPLDQELANLRKQLAEVKKSAMSDEQKQPIITSIQNRIMTIQAQLLSELQGENKKNKYAD</sequence>
<evidence type="ECO:0000313" key="2">
    <source>
        <dbReference type="Proteomes" id="UP000515480"/>
    </source>
</evidence>
<dbReference type="KEGG" id="stim:H1B31_03825"/>
<reference evidence="1 2" key="1">
    <citation type="submission" date="2020-07" db="EMBL/GenBank/DDBJ databases">
        <title>Complete genome and description of Selenomonas timonensis sp. nov., a new bacterium isolated from a gingivitis subject.</title>
        <authorList>
            <person name="Antezack A."/>
        </authorList>
    </citation>
    <scope>NUCLEOTIDE SEQUENCE [LARGE SCALE GENOMIC DNA]</scope>
    <source>
        <strain evidence="1 2">Marseille-Q3039</strain>
    </source>
</reference>